<name>A0A6G1PY34_CHAAH</name>
<reference evidence="1 2" key="1">
    <citation type="submission" date="2019-02" db="EMBL/GenBank/DDBJ databases">
        <title>Opniocepnalus argus genome.</title>
        <authorList>
            <person name="Zhou C."/>
            <person name="Xiao S."/>
        </authorList>
    </citation>
    <scope>NUCLEOTIDE SEQUENCE [LARGE SCALE GENOMIC DNA]</scope>
    <source>
        <strain evidence="1">OARG1902GOOAL</strain>
        <tissue evidence="1">Muscle</tissue>
    </source>
</reference>
<accession>A0A6G1PY34</accession>
<dbReference type="Proteomes" id="UP000503349">
    <property type="component" value="Chromosome 10"/>
</dbReference>
<dbReference type="EMBL" id="CM015721">
    <property type="protein sequence ID" value="KAF3695185.1"/>
    <property type="molecule type" value="Genomic_DNA"/>
</dbReference>
<proteinExistence type="predicted"/>
<gene>
    <name evidence="1" type="ORF">EXN66_Car010861</name>
</gene>
<evidence type="ECO:0000313" key="2">
    <source>
        <dbReference type="Proteomes" id="UP000503349"/>
    </source>
</evidence>
<keyword evidence="2" id="KW-1185">Reference proteome</keyword>
<sequence length="50" mass="5745">MAYSSVCLSTVSLHSEICEVAFEHVQTAEMGTKYKNMCVYINIYINLFVY</sequence>
<organism evidence="1 2">
    <name type="scientific">Channa argus</name>
    <name type="common">Northern snakehead</name>
    <name type="synonym">Ophicephalus argus</name>
    <dbReference type="NCBI Taxonomy" id="215402"/>
    <lineage>
        <taxon>Eukaryota</taxon>
        <taxon>Metazoa</taxon>
        <taxon>Chordata</taxon>
        <taxon>Craniata</taxon>
        <taxon>Vertebrata</taxon>
        <taxon>Euteleostomi</taxon>
        <taxon>Actinopterygii</taxon>
        <taxon>Neopterygii</taxon>
        <taxon>Teleostei</taxon>
        <taxon>Neoteleostei</taxon>
        <taxon>Acanthomorphata</taxon>
        <taxon>Anabantaria</taxon>
        <taxon>Anabantiformes</taxon>
        <taxon>Channoidei</taxon>
        <taxon>Channidae</taxon>
        <taxon>Channa</taxon>
    </lineage>
</organism>
<dbReference type="AlphaFoldDB" id="A0A6G1PY34"/>
<evidence type="ECO:0000313" key="1">
    <source>
        <dbReference type="EMBL" id="KAF3695185.1"/>
    </source>
</evidence>
<reference evidence="2" key="2">
    <citation type="submission" date="2019-02" db="EMBL/GenBank/DDBJ databases">
        <title>Opniocepnalus argus Var Kimnra genome.</title>
        <authorList>
            <person name="Zhou C."/>
            <person name="Xiao S."/>
        </authorList>
    </citation>
    <scope>NUCLEOTIDE SEQUENCE [LARGE SCALE GENOMIC DNA]</scope>
</reference>
<protein>
    <submittedName>
        <fullName evidence="1">Uncharacterized protein</fullName>
    </submittedName>
</protein>